<evidence type="ECO:0000313" key="2">
    <source>
        <dbReference type="EMBL" id="MFB9443693.1"/>
    </source>
</evidence>
<sequence length="133" mass="13736">MSRQYSVPERLGAFGLTVAAAAAVWPAVTAGSGVGLPCPLRWATGVPCPACGLTTASVDLVHGHVLAALGANPAVFGLALLTAVAVPLLALRHLGVVRPPEPWSPQARRRVAVTMLAAATASWLFQLHRADLF</sequence>
<reference evidence="2 3" key="1">
    <citation type="submission" date="2024-09" db="EMBL/GenBank/DDBJ databases">
        <authorList>
            <person name="Sun Q."/>
            <person name="Mori K."/>
        </authorList>
    </citation>
    <scope>NUCLEOTIDE SEQUENCE [LARGE SCALE GENOMIC DNA]</scope>
    <source>
        <strain evidence="2 3">JCM 3307</strain>
    </source>
</reference>
<dbReference type="RefSeq" id="WP_223093510.1">
    <property type="nucleotide sequence ID" value="NZ_CP061913.1"/>
</dbReference>
<keyword evidence="1" id="KW-1133">Transmembrane helix</keyword>
<gene>
    <name evidence="2" type="ORF">ACFFTR_11420</name>
</gene>
<evidence type="ECO:0000256" key="1">
    <source>
        <dbReference type="SAM" id="Phobius"/>
    </source>
</evidence>
<protein>
    <submittedName>
        <fullName evidence="2">DUF2752 domain-containing protein</fullName>
    </submittedName>
</protein>
<keyword evidence="1" id="KW-0812">Transmembrane</keyword>
<feature type="transmembrane region" description="Helical" evidence="1">
    <location>
        <begin position="111"/>
        <end position="128"/>
    </location>
</feature>
<dbReference type="Pfam" id="PF10825">
    <property type="entry name" value="DUF2752"/>
    <property type="match status" value="1"/>
</dbReference>
<dbReference type="Proteomes" id="UP001589608">
    <property type="component" value="Unassembled WGS sequence"/>
</dbReference>
<accession>A0ABV5M4A7</accession>
<name>A0ABV5M4A7_9ACTN</name>
<feature type="transmembrane region" description="Helical" evidence="1">
    <location>
        <begin position="65"/>
        <end position="90"/>
    </location>
</feature>
<organism evidence="2 3">
    <name type="scientific">Dactylosporangium vinaceum</name>
    <dbReference type="NCBI Taxonomy" id="53362"/>
    <lineage>
        <taxon>Bacteria</taxon>
        <taxon>Bacillati</taxon>
        <taxon>Actinomycetota</taxon>
        <taxon>Actinomycetes</taxon>
        <taxon>Micromonosporales</taxon>
        <taxon>Micromonosporaceae</taxon>
        <taxon>Dactylosporangium</taxon>
    </lineage>
</organism>
<proteinExistence type="predicted"/>
<dbReference type="InterPro" id="IPR021215">
    <property type="entry name" value="DUF2752"/>
</dbReference>
<keyword evidence="3" id="KW-1185">Reference proteome</keyword>
<keyword evidence="1" id="KW-0472">Membrane</keyword>
<evidence type="ECO:0000313" key="3">
    <source>
        <dbReference type="Proteomes" id="UP001589608"/>
    </source>
</evidence>
<comment type="caution">
    <text evidence="2">The sequence shown here is derived from an EMBL/GenBank/DDBJ whole genome shotgun (WGS) entry which is preliminary data.</text>
</comment>
<dbReference type="EMBL" id="JBHMCA010000022">
    <property type="protein sequence ID" value="MFB9443693.1"/>
    <property type="molecule type" value="Genomic_DNA"/>
</dbReference>